<sequence>MNNRKLPLDILIIAGLIVVSVIAYFVLSFQQQFITIDADTRGVLGASTEKEDKPTYPIKDVTPDVYLNNL</sequence>
<organism evidence="2 3">
    <name type="scientific">Candidatus Dojkabacteria bacterium</name>
    <dbReference type="NCBI Taxonomy" id="2099670"/>
    <lineage>
        <taxon>Bacteria</taxon>
        <taxon>Candidatus Dojkabacteria</taxon>
    </lineage>
</organism>
<evidence type="ECO:0000313" key="2">
    <source>
        <dbReference type="EMBL" id="MCA9381338.1"/>
    </source>
</evidence>
<gene>
    <name evidence="2" type="ORF">KC678_03675</name>
</gene>
<dbReference type="AlphaFoldDB" id="A0A955L1V5"/>
<keyword evidence="1" id="KW-0812">Transmembrane</keyword>
<reference evidence="2" key="2">
    <citation type="journal article" date="2021" name="Microbiome">
        <title>Successional dynamics and alternative stable states in a saline activated sludge microbial community over 9 years.</title>
        <authorList>
            <person name="Wang Y."/>
            <person name="Ye J."/>
            <person name="Ju F."/>
            <person name="Liu L."/>
            <person name="Boyd J.A."/>
            <person name="Deng Y."/>
            <person name="Parks D.H."/>
            <person name="Jiang X."/>
            <person name="Yin X."/>
            <person name="Woodcroft B.J."/>
            <person name="Tyson G.W."/>
            <person name="Hugenholtz P."/>
            <person name="Polz M.F."/>
            <person name="Zhang T."/>
        </authorList>
    </citation>
    <scope>NUCLEOTIDE SEQUENCE</scope>
    <source>
        <strain evidence="2">HKST-UBA13</strain>
    </source>
</reference>
<reference evidence="2" key="1">
    <citation type="submission" date="2020-04" db="EMBL/GenBank/DDBJ databases">
        <authorList>
            <person name="Zhang T."/>
        </authorList>
    </citation>
    <scope>NUCLEOTIDE SEQUENCE</scope>
    <source>
        <strain evidence="2">HKST-UBA13</strain>
    </source>
</reference>
<dbReference type="EMBL" id="JAGQLJ010000081">
    <property type="protein sequence ID" value="MCA9381338.1"/>
    <property type="molecule type" value="Genomic_DNA"/>
</dbReference>
<accession>A0A955L1V5</accession>
<protein>
    <submittedName>
        <fullName evidence="2">Uncharacterized protein</fullName>
    </submittedName>
</protein>
<keyword evidence="1" id="KW-1133">Transmembrane helix</keyword>
<evidence type="ECO:0000256" key="1">
    <source>
        <dbReference type="SAM" id="Phobius"/>
    </source>
</evidence>
<keyword evidence="1" id="KW-0472">Membrane</keyword>
<evidence type="ECO:0000313" key="3">
    <source>
        <dbReference type="Proteomes" id="UP000775877"/>
    </source>
</evidence>
<feature type="transmembrane region" description="Helical" evidence="1">
    <location>
        <begin position="6"/>
        <end position="27"/>
    </location>
</feature>
<proteinExistence type="predicted"/>
<dbReference type="Proteomes" id="UP000775877">
    <property type="component" value="Unassembled WGS sequence"/>
</dbReference>
<comment type="caution">
    <text evidence="2">The sequence shown here is derived from an EMBL/GenBank/DDBJ whole genome shotgun (WGS) entry which is preliminary data.</text>
</comment>
<name>A0A955L1V5_9BACT</name>